<accession>A0A0P0VB22</accession>
<keyword evidence="2" id="KW-1185">Reference proteome</keyword>
<protein>
    <submittedName>
        <fullName evidence="1">Os01g0876500 protein</fullName>
    </submittedName>
</protein>
<evidence type="ECO:0000313" key="1">
    <source>
        <dbReference type="EMBL" id="BAS75510.1"/>
    </source>
</evidence>
<dbReference type="ExpressionAtlas" id="A0A0P0VB22">
    <property type="expression patterns" value="baseline and differential"/>
</dbReference>
<reference evidence="1 2" key="2">
    <citation type="journal article" date="2013" name="Plant Cell Physiol.">
        <title>Rice Annotation Project Database (RAP-DB): an integrative and interactive database for rice genomics.</title>
        <authorList>
            <person name="Sakai H."/>
            <person name="Lee S.S."/>
            <person name="Tanaka T."/>
            <person name="Numa H."/>
            <person name="Kim J."/>
            <person name="Kawahara Y."/>
            <person name="Wakimoto H."/>
            <person name="Yang C.C."/>
            <person name="Iwamoto M."/>
            <person name="Abe T."/>
            <person name="Yamada Y."/>
            <person name="Muto A."/>
            <person name="Inokuchi H."/>
            <person name="Ikemura T."/>
            <person name="Matsumoto T."/>
            <person name="Sasaki T."/>
            <person name="Itoh T."/>
        </authorList>
    </citation>
    <scope>NUCLEOTIDE SEQUENCE [LARGE SCALE GENOMIC DNA]</scope>
    <source>
        <strain evidence="2">cv. Nipponbare</strain>
    </source>
</reference>
<dbReference type="Proteomes" id="UP000059680">
    <property type="component" value="Chromosome 1"/>
</dbReference>
<feature type="non-terminal residue" evidence="1">
    <location>
        <position position="1"/>
    </location>
</feature>
<reference evidence="1 2" key="3">
    <citation type="journal article" date="2013" name="Rice">
        <title>Improvement of the Oryza sativa Nipponbare reference genome using next generation sequence and optical map data.</title>
        <authorList>
            <person name="Kawahara Y."/>
            <person name="de la Bastide M."/>
            <person name="Hamilton J.P."/>
            <person name="Kanamori H."/>
            <person name="McCombie W.R."/>
            <person name="Ouyang S."/>
            <person name="Schwartz D.C."/>
            <person name="Tanaka T."/>
            <person name="Wu J."/>
            <person name="Zhou S."/>
            <person name="Childs K.L."/>
            <person name="Davidson R.M."/>
            <person name="Lin H."/>
            <person name="Quesada-Ocampo L."/>
            <person name="Vaillancourt B."/>
            <person name="Sakai H."/>
            <person name="Lee S.S."/>
            <person name="Kim J."/>
            <person name="Numa H."/>
            <person name="Itoh T."/>
            <person name="Buell C.R."/>
            <person name="Matsumoto T."/>
        </authorList>
    </citation>
    <scope>NUCLEOTIDE SEQUENCE [LARGE SCALE GENOMIC DNA]</scope>
    <source>
        <strain evidence="2">cv. Nipponbare</strain>
    </source>
</reference>
<reference evidence="2" key="1">
    <citation type="journal article" date="2005" name="Nature">
        <title>The map-based sequence of the rice genome.</title>
        <authorList>
            <consortium name="International rice genome sequencing project (IRGSP)"/>
            <person name="Matsumoto T."/>
            <person name="Wu J."/>
            <person name="Kanamori H."/>
            <person name="Katayose Y."/>
            <person name="Fujisawa M."/>
            <person name="Namiki N."/>
            <person name="Mizuno H."/>
            <person name="Yamamoto K."/>
            <person name="Antonio B.A."/>
            <person name="Baba T."/>
            <person name="Sakata K."/>
            <person name="Nagamura Y."/>
            <person name="Aoki H."/>
            <person name="Arikawa K."/>
            <person name="Arita K."/>
            <person name="Bito T."/>
            <person name="Chiden Y."/>
            <person name="Fujitsuka N."/>
            <person name="Fukunaka R."/>
            <person name="Hamada M."/>
            <person name="Harada C."/>
            <person name="Hayashi A."/>
            <person name="Hijishita S."/>
            <person name="Honda M."/>
            <person name="Hosokawa S."/>
            <person name="Ichikawa Y."/>
            <person name="Idonuma A."/>
            <person name="Iijima M."/>
            <person name="Ikeda M."/>
            <person name="Ikeno M."/>
            <person name="Ito K."/>
            <person name="Ito S."/>
            <person name="Ito T."/>
            <person name="Ito Y."/>
            <person name="Ito Y."/>
            <person name="Iwabuchi A."/>
            <person name="Kamiya K."/>
            <person name="Karasawa W."/>
            <person name="Kurita K."/>
            <person name="Katagiri S."/>
            <person name="Kikuta A."/>
            <person name="Kobayashi H."/>
            <person name="Kobayashi N."/>
            <person name="Machita K."/>
            <person name="Maehara T."/>
            <person name="Masukawa M."/>
            <person name="Mizubayashi T."/>
            <person name="Mukai Y."/>
            <person name="Nagasaki H."/>
            <person name="Nagata Y."/>
            <person name="Naito S."/>
            <person name="Nakashima M."/>
            <person name="Nakama Y."/>
            <person name="Nakamichi Y."/>
            <person name="Nakamura M."/>
            <person name="Meguro A."/>
            <person name="Negishi M."/>
            <person name="Ohta I."/>
            <person name="Ohta T."/>
            <person name="Okamoto M."/>
            <person name="Ono N."/>
            <person name="Saji S."/>
            <person name="Sakaguchi M."/>
            <person name="Sakai K."/>
            <person name="Shibata M."/>
            <person name="Shimokawa T."/>
            <person name="Song J."/>
            <person name="Takazaki Y."/>
            <person name="Terasawa K."/>
            <person name="Tsugane M."/>
            <person name="Tsuji K."/>
            <person name="Ueda S."/>
            <person name="Waki K."/>
            <person name="Yamagata H."/>
            <person name="Yamamoto M."/>
            <person name="Yamamoto S."/>
            <person name="Yamane H."/>
            <person name="Yoshiki S."/>
            <person name="Yoshihara R."/>
            <person name="Yukawa K."/>
            <person name="Zhong H."/>
            <person name="Yano M."/>
            <person name="Yuan Q."/>
            <person name="Ouyang S."/>
            <person name="Liu J."/>
            <person name="Jones K.M."/>
            <person name="Gansberger K."/>
            <person name="Moffat K."/>
            <person name="Hill J."/>
            <person name="Bera J."/>
            <person name="Fadrosh D."/>
            <person name="Jin S."/>
            <person name="Johri S."/>
            <person name="Kim M."/>
            <person name="Overton L."/>
            <person name="Reardon M."/>
            <person name="Tsitrin T."/>
            <person name="Vuong H."/>
            <person name="Weaver B."/>
            <person name="Ciecko A."/>
            <person name="Tallon L."/>
            <person name="Jackson J."/>
            <person name="Pai G."/>
            <person name="Aken S.V."/>
            <person name="Utterback T."/>
            <person name="Reidmuller S."/>
            <person name="Feldblyum T."/>
            <person name="Hsiao J."/>
            <person name="Zismann V."/>
            <person name="Iobst S."/>
            <person name="de Vazeille A.R."/>
            <person name="Buell C.R."/>
            <person name="Ying K."/>
            <person name="Li Y."/>
            <person name="Lu T."/>
            <person name="Huang Y."/>
            <person name="Zhao Q."/>
            <person name="Feng Q."/>
            <person name="Zhang L."/>
            <person name="Zhu J."/>
            <person name="Weng Q."/>
            <person name="Mu J."/>
            <person name="Lu Y."/>
            <person name="Fan D."/>
            <person name="Liu Y."/>
            <person name="Guan J."/>
            <person name="Zhang Y."/>
            <person name="Yu S."/>
            <person name="Liu X."/>
            <person name="Zhang Y."/>
            <person name="Hong G."/>
            <person name="Han B."/>
            <person name="Choisne N."/>
            <person name="Demange N."/>
            <person name="Orjeda G."/>
            <person name="Samain S."/>
            <person name="Cattolico L."/>
            <person name="Pelletier E."/>
            <person name="Couloux A."/>
            <person name="Segurens B."/>
            <person name="Wincker P."/>
            <person name="D'Hont A."/>
            <person name="Scarpelli C."/>
            <person name="Weissenbach J."/>
            <person name="Salanoubat M."/>
            <person name="Quetier F."/>
            <person name="Yu Y."/>
            <person name="Kim H.R."/>
            <person name="Rambo T."/>
            <person name="Currie J."/>
            <person name="Collura K."/>
            <person name="Luo M."/>
            <person name="Yang T."/>
            <person name="Ammiraju J.S.S."/>
            <person name="Engler F."/>
            <person name="Soderlund C."/>
            <person name="Wing R.A."/>
            <person name="Palmer L.E."/>
            <person name="de la Bastide M."/>
            <person name="Spiegel L."/>
            <person name="Nascimento L."/>
            <person name="Zutavern T."/>
            <person name="O'Shaughnessy A."/>
            <person name="Dike S."/>
            <person name="Dedhia N."/>
            <person name="Preston R."/>
            <person name="Balija V."/>
            <person name="McCombie W.R."/>
            <person name="Chow T."/>
            <person name="Chen H."/>
            <person name="Chung M."/>
            <person name="Chen C."/>
            <person name="Shaw J."/>
            <person name="Wu H."/>
            <person name="Hsiao K."/>
            <person name="Chao Y."/>
            <person name="Chu M."/>
            <person name="Cheng C."/>
            <person name="Hour A."/>
            <person name="Lee P."/>
            <person name="Lin S."/>
            <person name="Lin Y."/>
            <person name="Liou J."/>
            <person name="Liu S."/>
            <person name="Hsing Y."/>
            <person name="Raghuvanshi S."/>
            <person name="Mohanty A."/>
            <person name="Bharti A.K."/>
            <person name="Gaur A."/>
            <person name="Gupta V."/>
            <person name="Kumar D."/>
            <person name="Ravi V."/>
            <person name="Vij S."/>
            <person name="Kapur A."/>
            <person name="Khurana P."/>
            <person name="Khurana P."/>
            <person name="Khurana J.P."/>
            <person name="Tyagi A.K."/>
            <person name="Gaikwad K."/>
            <person name="Singh A."/>
            <person name="Dalal V."/>
            <person name="Srivastava S."/>
            <person name="Dixit A."/>
            <person name="Pal A.K."/>
            <person name="Ghazi I.A."/>
            <person name="Yadav M."/>
            <person name="Pandit A."/>
            <person name="Bhargava A."/>
            <person name="Sureshbabu K."/>
            <person name="Batra K."/>
            <person name="Sharma T.R."/>
            <person name="Mohapatra T."/>
            <person name="Singh N.K."/>
            <person name="Messing J."/>
            <person name="Nelson A.B."/>
            <person name="Fuks G."/>
            <person name="Kavchok S."/>
            <person name="Keizer G."/>
            <person name="Linton E."/>
            <person name="Llaca V."/>
            <person name="Song R."/>
            <person name="Tanyolac B."/>
            <person name="Young S."/>
            <person name="Ho-Il K."/>
            <person name="Hahn J.H."/>
            <person name="Sangsakoo G."/>
            <person name="Vanavichit A."/>
            <person name="de Mattos Luiz.A.T."/>
            <person name="Zimmer P.D."/>
            <person name="Malone G."/>
            <person name="Dellagostin O."/>
            <person name="de Oliveira A.C."/>
            <person name="Bevan M."/>
            <person name="Bancroft I."/>
            <person name="Minx P."/>
            <person name="Cordum H."/>
            <person name="Wilson R."/>
            <person name="Cheng Z."/>
            <person name="Jin W."/>
            <person name="Jiang J."/>
            <person name="Leong S.A."/>
            <person name="Iwama H."/>
            <person name="Gojobori T."/>
            <person name="Itoh T."/>
            <person name="Niimura Y."/>
            <person name="Fujii Y."/>
            <person name="Habara T."/>
            <person name="Sakai H."/>
            <person name="Sato Y."/>
            <person name="Wilson G."/>
            <person name="Kumar K."/>
            <person name="McCouch S."/>
            <person name="Juretic N."/>
            <person name="Hoen D."/>
            <person name="Wright S."/>
            <person name="Bruskiewich R."/>
            <person name="Bureau T."/>
            <person name="Miyao A."/>
            <person name="Hirochika H."/>
            <person name="Nishikawa T."/>
            <person name="Kadowaki K."/>
            <person name="Sugiura M."/>
            <person name="Burr B."/>
            <person name="Sasaki T."/>
        </authorList>
    </citation>
    <scope>NUCLEOTIDE SEQUENCE [LARGE SCALE GENOMIC DNA]</scope>
    <source>
        <strain evidence="2">cv. Nipponbare</strain>
    </source>
</reference>
<proteinExistence type="predicted"/>
<organism evidence="1 2">
    <name type="scientific">Oryza sativa subsp. japonica</name>
    <name type="common">Rice</name>
    <dbReference type="NCBI Taxonomy" id="39947"/>
    <lineage>
        <taxon>Eukaryota</taxon>
        <taxon>Viridiplantae</taxon>
        <taxon>Streptophyta</taxon>
        <taxon>Embryophyta</taxon>
        <taxon>Tracheophyta</taxon>
        <taxon>Spermatophyta</taxon>
        <taxon>Magnoliopsida</taxon>
        <taxon>Liliopsida</taxon>
        <taxon>Poales</taxon>
        <taxon>Poaceae</taxon>
        <taxon>BOP clade</taxon>
        <taxon>Oryzoideae</taxon>
        <taxon>Oryzeae</taxon>
        <taxon>Oryzinae</taxon>
        <taxon>Oryza</taxon>
        <taxon>Oryza sativa</taxon>
    </lineage>
</organism>
<dbReference type="Gramene" id="Os01t0876500-02">
    <property type="protein sequence ID" value="Os01t0876500-02"/>
    <property type="gene ID" value="Os01g0876500"/>
</dbReference>
<dbReference type="EMBL" id="AP014957">
    <property type="protein sequence ID" value="BAS75510.1"/>
    <property type="molecule type" value="Genomic_DNA"/>
</dbReference>
<name>A0A0P0VB22_ORYSJ</name>
<gene>
    <name evidence="1" type="ordered locus">Os01g0876500</name>
    <name evidence="1" type="ORF">OSNPB_010876500</name>
</gene>
<dbReference type="AlphaFoldDB" id="A0A0P0VB22"/>
<sequence>VWRLCFECCWPWSSEATNVVSVLLGTKEGNLRRLYYASSNSRNNELCTLRLYLRRGDRGDWEDTQNELTTSKTKTTQRTYKDFSG</sequence>
<evidence type="ECO:0000313" key="2">
    <source>
        <dbReference type="Proteomes" id="UP000059680"/>
    </source>
</evidence>